<reference evidence="1" key="1">
    <citation type="submission" date="2022-05" db="EMBL/GenBank/DDBJ databases">
        <title>Comparative Genomics of Spacecraft Associated Microbes.</title>
        <authorList>
            <person name="Tran M.T."/>
            <person name="Wright A."/>
            <person name="Seuylemezian A."/>
            <person name="Eisen J."/>
            <person name="Coil D."/>
        </authorList>
    </citation>
    <scope>NUCLEOTIDE SEQUENCE</scope>
    <source>
        <strain evidence="1">FAIRING 10M-2.2</strain>
    </source>
</reference>
<name>A0ACC6A321_9BACI</name>
<dbReference type="Proteomes" id="UP001202289">
    <property type="component" value="Unassembled WGS sequence"/>
</dbReference>
<evidence type="ECO:0000313" key="2">
    <source>
        <dbReference type="Proteomes" id="UP001202289"/>
    </source>
</evidence>
<evidence type="ECO:0000313" key="1">
    <source>
        <dbReference type="EMBL" id="MCM3734856.1"/>
    </source>
</evidence>
<keyword evidence="2" id="KW-1185">Reference proteome</keyword>
<accession>A0ACC6A321</accession>
<sequence length="304" mass="33837">MKQQRSIALPLAISIVTISFAAIFVKMSTAPSSILSMYRLWIIVIIMLPIVWKKRAEFTRIEKKDWGFLMGSGFFLALHFLLWFASLKYTTVASSTIILALQPLVSLIGGFFLFKERTTLMSLATMGIAIIGVGCIGWGDLGLSREAVLGDILSFLSVIAVVGYLFIGQTTVKKVSHWIYSFTVFAFAALFLSMYNMVLQIPFTGYSSWDWTVFLLLATVPTVSQMINNWLLNYVNATTISMSILGEPVGAMILAFFLLGENLNSMQVIGSVLVLCGVCIFLLQQQKRPFKEPIEGMVYTQEGH</sequence>
<proteinExistence type="predicted"/>
<gene>
    <name evidence="1" type="ORF">M3215_03235</name>
</gene>
<protein>
    <submittedName>
        <fullName evidence="1">DMT family transporter</fullName>
    </submittedName>
</protein>
<comment type="caution">
    <text evidence="1">The sequence shown here is derived from an EMBL/GenBank/DDBJ whole genome shotgun (WGS) entry which is preliminary data.</text>
</comment>
<dbReference type="EMBL" id="JAMBOP010000002">
    <property type="protein sequence ID" value="MCM3734856.1"/>
    <property type="molecule type" value="Genomic_DNA"/>
</dbReference>
<organism evidence="1 2">
    <name type="scientific">Bacillus cytotoxicus</name>
    <dbReference type="NCBI Taxonomy" id="580165"/>
    <lineage>
        <taxon>Bacteria</taxon>
        <taxon>Bacillati</taxon>
        <taxon>Bacillota</taxon>
        <taxon>Bacilli</taxon>
        <taxon>Bacillales</taxon>
        <taxon>Bacillaceae</taxon>
        <taxon>Bacillus</taxon>
        <taxon>Bacillus cereus group</taxon>
    </lineage>
</organism>